<feature type="region of interest" description="Disordered" evidence="1">
    <location>
        <begin position="1"/>
        <end position="69"/>
    </location>
</feature>
<feature type="compositionally biased region" description="Pro residues" evidence="1">
    <location>
        <begin position="23"/>
        <end position="62"/>
    </location>
</feature>
<protein>
    <submittedName>
        <fullName evidence="2">Uncharacterized protein</fullName>
    </submittedName>
</protein>
<reference evidence="2" key="1">
    <citation type="submission" date="2020-11" db="EMBL/GenBank/DDBJ databases">
        <title>Sequencing the genomes of 1000 actinobacteria strains.</title>
        <authorList>
            <person name="Klenk H.-P."/>
        </authorList>
    </citation>
    <scope>NUCLEOTIDE SEQUENCE</scope>
    <source>
        <strain evidence="2">DSM 43175</strain>
    </source>
</reference>
<accession>A0A931DTK0</accession>
<comment type="caution">
    <text evidence="2">The sequence shown here is derived from an EMBL/GenBank/DDBJ whole genome shotgun (WGS) entry which is preliminary data.</text>
</comment>
<dbReference type="RefSeq" id="WP_197015355.1">
    <property type="nucleotide sequence ID" value="NZ_BAABES010000015.1"/>
</dbReference>
<evidence type="ECO:0000313" key="2">
    <source>
        <dbReference type="EMBL" id="MBG6093270.1"/>
    </source>
</evidence>
<gene>
    <name evidence="2" type="ORF">IW256_007383</name>
</gene>
<evidence type="ECO:0000313" key="3">
    <source>
        <dbReference type="Proteomes" id="UP000614047"/>
    </source>
</evidence>
<evidence type="ECO:0000256" key="1">
    <source>
        <dbReference type="SAM" id="MobiDB-lite"/>
    </source>
</evidence>
<feature type="compositionally biased region" description="Polar residues" evidence="1">
    <location>
        <begin position="1"/>
        <end position="11"/>
    </location>
</feature>
<dbReference type="EMBL" id="JADOUA010000001">
    <property type="protein sequence ID" value="MBG6093270.1"/>
    <property type="molecule type" value="Genomic_DNA"/>
</dbReference>
<organism evidence="2 3">
    <name type="scientific">Actinomadura viridis</name>
    <dbReference type="NCBI Taxonomy" id="58110"/>
    <lineage>
        <taxon>Bacteria</taxon>
        <taxon>Bacillati</taxon>
        <taxon>Actinomycetota</taxon>
        <taxon>Actinomycetes</taxon>
        <taxon>Streptosporangiales</taxon>
        <taxon>Thermomonosporaceae</taxon>
        <taxon>Actinomadura</taxon>
    </lineage>
</organism>
<proteinExistence type="predicted"/>
<name>A0A931DTK0_9ACTN</name>
<sequence length="445" mass="48206">MNNLPSWSGQSAPPPAGNGDTPSGPPPSGQGPAGPPSFPGSPGGPPPVPPGTPPPVPLPPQGPETYGHTTKLPVVHLPVVLGGRHLGFLWASVDDRAAGFLRRKEFLEMFEPLFVWGERLQEAYEEGLGAREAIRRWIGRPEDAAGGGVPADAEERVEAGMHDLYRLADPDYEPSPWDSLTDGEFPDGTPMDRSKGWGPLHFELPPSYDLDTDGPVRYFPVVKGDLLLGYLWAAVEGEAAMYKAREDAGLDGANAATRWILLLRELYEEGVPALEALARCKAAPEDPRGGAVPVEAPLEEAPSLRDLERLAATHEQSLRVSYNPRQDDVEVYRRPALQGEERDAVLRYLREAPLVYDSGNPLEDDFDPARAARVPGTFRTDGTWIWLGGVPYHLEAHGIPPEPDLVEHIRANGFQVPEVGPAALADAKRTLKWKGILVPPPGMDG</sequence>
<dbReference type="AlphaFoldDB" id="A0A931DTK0"/>
<keyword evidence="3" id="KW-1185">Reference proteome</keyword>
<dbReference type="Proteomes" id="UP000614047">
    <property type="component" value="Unassembled WGS sequence"/>
</dbReference>